<dbReference type="RefSeq" id="WP_077588309.1">
    <property type="nucleotide sequence ID" value="NZ_CP019640.1"/>
</dbReference>
<protein>
    <submittedName>
        <fullName evidence="3">Uncharacterized protein</fullName>
    </submittedName>
</protein>
<dbReference type="InterPro" id="IPR048336">
    <property type="entry name" value="StiP-like"/>
</dbReference>
<dbReference type="EMBL" id="CP019640">
    <property type="protein sequence ID" value="AQQ52426.1"/>
    <property type="molecule type" value="Genomic_DNA"/>
</dbReference>
<dbReference type="PIRSF" id="PIRSF020979">
    <property type="entry name" value="UCP020979"/>
    <property type="match status" value="1"/>
</dbReference>
<organism evidence="3 4">
    <name type="scientific">Planococcus lenghuensis</name>
    <dbReference type="NCBI Taxonomy" id="2213202"/>
    <lineage>
        <taxon>Bacteria</taxon>
        <taxon>Bacillati</taxon>
        <taxon>Bacillota</taxon>
        <taxon>Bacilli</taxon>
        <taxon>Bacillales</taxon>
        <taxon>Caryophanaceae</taxon>
        <taxon>Planococcus</taxon>
    </lineage>
</organism>
<feature type="domain" description="PELOTA RNA-binding" evidence="2">
    <location>
        <begin position="286"/>
        <end position="366"/>
    </location>
</feature>
<feature type="domain" description="Cysteine protease StiP N-terminal" evidence="1">
    <location>
        <begin position="12"/>
        <end position="260"/>
    </location>
</feature>
<evidence type="ECO:0000313" key="3">
    <source>
        <dbReference type="EMBL" id="AQQ52426.1"/>
    </source>
</evidence>
<gene>
    <name evidence="3" type="ORF">B0X71_04410</name>
</gene>
<dbReference type="Pfam" id="PF11202">
    <property type="entry name" value="StiP"/>
    <property type="match status" value="1"/>
</dbReference>
<dbReference type="OrthoDB" id="1663315at2"/>
<keyword evidence="4" id="KW-1185">Reference proteome</keyword>
<dbReference type="Proteomes" id="UP000188184">
    <property type="component" value="Chromosome"/>
</dbReference>
<proteinExistence type="predicted"/>
<reference evidence="3 4" key="1">
    <citation type="submission" date="2017-02" db="EMBL/GenBank/DDBJ databases">
        <title>The complete genomic sequence of a novel cold adapted crude oil-degrading bacterium Planococcus qaidamina Y42.</title>
        <authorList>
            <person name="Yang R."/>
        </authorList>
    </citation>
    <scope>NUCLEOTIDE SEQUENCE [LARGE SCALE GENOMIC DNA]</scope>
    <source>
        <strain evidence="3 4">Y42</strain>
    </source>
</reference>
<evidence type="ECO:0000259" key="2">
    <source>
        <dbReference type="Pfam" id="PF15608"/>
    </source>
</evidence>
<evidence type="ECO:0000259" key="1">
    <source>
        <dbReference type="Pfam" id="PF11202"/>
    </source>
</evidence>
<dbReference type="KEGG" id="pmar:B0X71_04410"/>
<dbReference type="Pfam" id="PF15608">
    <property type="entry name" value="PELOTA_1"/>
    <property type="match status" value="1"/>
</dbReference>
<dbReference type="AlphaFoldDB" id="A0A1Q2KWC4"/>
<dbReference type="InterPro" id="IPR028157">
    <property type="entry name" value="PELOTA_dom"/>
</dbReference>
<sequence>MKLDTAGLVPTSYDPEDIIFLLKDLSDATIEAPVEEREQAFRKGSHYSESLPVEYRPTAAYTELYHQALAASAEEIARLTGVLARRIRRYAATDEVVLVSLARAGSPVGILLKRYAKQAMGLDWPHFSVSILRGKGIDAEALQTVRELYPESHIQFVDGWTGKGAIQQELSRSVGELNADFQLDLNDDLAVLSDPGACSTLFGTREDFLIPNACLNATVSGLVSRTVLNTRLIRPGEFHGAKYYADLETEDVSNDFIDRISSEFNGQEPAIEASLKGRSVLDPRTWQGMEEAESIAKRHYLSADISKVKPSVGETTRVLLRRQPYKVLVQDSGHEAVQHILYLCREKEVPVEEVPDLFYRAIGLIEAEDRR</sequence>
<accession>A0A1Q2KWC4</accession>
<name>A0A1Q2KWC4_9BACL</name>
<dbReference type="InterPro" id="IPR011215">
    <property type="entry name" value="StiP_N"/>
</dbReference>
<evidence type="ECO:0000313" key="4">
    <source>
        <dbReference type="Proteomes" id="UP000188184"/>
    </source>
</evidence>